<feature type="region of interest" description="Disordered" evidence="1">
    <location>
        <begin position="156"/>
        <end position="200"/>
    </location>
</feature>
<feature type="signal peptide" evidence="2">
    <location>
        <begin position="1"/>
        <end position="18"/>
    </location>
</feature>
<accession>A0A9P3CPB3</accession>
<feature type="chain" id="PRO_5040307662" description="Cell wall protein" evidence="2">
    <location>
        <begin position="19"/>
        <end position="391"/>
    </location>
</feature>
<dbReference type="EMBL" id="BOLY01000006">
    <property type="protein sequence ID" value="GIZ46857.1"/>
    <property type="molecule type" value="Genomic_DNA"/>
</dbReference>
<dbReference type="GeneID" id="68295541"/>
<evidence type="ECO:0000256" key="1">
    <source>
        <dbReference type="SAM" id="MobiDB-lite"/>
    </source>
</evidence>
<sequence length="391" mass="41354">MHFYTVVALAAMATSANAQLPGLGGLGGAAAAPAAPKAKLTAQEVKASIEEITDKAADTELIAQRIKSKADGFQVGPELIVSIKEINQLFTAESEALRAQDELPEALEAAEPEAAEPALERRQLPVDALGGLLGQKKAPGKAPADKRQLPVGALGGLLGQKEAPAKGKKGEKRQLPLNAVSGLLGQKAAPAKGKKGEKRQSPLNAVSGLLGQKEAPAPAPKEAPAKAQKEATGKAQKTAPAKAQKAAPAKALKGAPVKAQEQKRQLPNLPLPGLDSVTNTLSPGKPEAAADEPVLEQVFFAVEDQAEICYAFTDLTKVHEMMLKTVIDKREFFTFNTITAQTAKILRLLEREFDEFAAVLIESVPTCAFSIKQDQQKMEKTMKKSIETFTL</sequence>
<protein>
    <recommendedName>
        <fullName evidence="5">Cell wall protein</fullName>
    </recommendedName>
</protein>
<evidence type="ECO:0008006" key="5">
    <source>
        <dbReference type="Google" id="ProtNLM"/>
    </source>
</evidence>
<feature type="compositionally biased region" description="Basic and acidic residues" evidence="1">
    <location>
        <begin position="223"/>
        <end position="232"/>
    </location>
</feature>
<dbReference type="OrthoDB" id="3648088at2759"/>
<feature type="compositionally biased region" description="Low complexity" evidence="1">
    <location>
        <begin position="233"/>
        <end position="259"/>
    </location>
</feature>
<evidence type="ECO:0000313" key="4">
    <source>
        <dbReference type="Proteomes" id="UP000825890"/>
    </source>
</evidence>
<gene>
    <name evidence="3" type="ORF">CKM354_000996600</name>
</gene>
<proteinExistence type="predicted"/>
<dbReference type="AlphaFoldDB" id="A0A9P3CPB3"/>
<dbReference type="Proteomes" id="UP000825890">
    <property type="component" value="Unassembled WGS sequence"/>
</dbReference>
<evidence type="ECO:0000313" key="3">
    <source>
        <dbReference type="EMBL" id="GIZ46857.1"/>
    </source>
</evidence>
<name>A0A9P3CPB3_9PEZI</name>
<reference evidence="3 4" key="1">
    <citation type="submission" date="2021-01" db="EMBL/GenBank/DDBJ databases">
        <title>Cercospora kikuchii MAFF 305040 whole genome shotgun sequence.</title>
        <authorList>
            <person name="Kashiwa T."/>
            <person name="Suzuki T."/>
        </authorList>
    </citation>
    <scope>NUCLEOTIDE SEQUENCE [LARGE SCALE GENOMIC DNA]</scope>
    <source>
        <strain evidence="3 4">MAFF 305040</strain>
    </source>
</reference>
<keyword evidence="2" id="KW-0732">Signal</keyword>
<comment type="caution">
    <text evidence="3">The sequence shown here is derived from an EMBL/GenBank/DDBJ whole genome shotgun (WGS) entry which is preliminary data.</text>
</comment>
<dbReference type="RefSeq" id="XP_044661344.1">
    <property type="nucleotide sequence ID" value="XM_044805409.1"/>
</dbReference>
<organism evidence="3 4">
    <name type="scientific">Cercospora kikuchii</name>
    <dbReference type="NCBI Taxonomy" id="84275"/>
    <lineage>
        <taxon>Eukaryota</taxon>
        <taxon>Fungi</taxon>
        <taxon>Dikarya</taxon>
        <taxon>Ascomycota</taxon>
        <taxon>Pezizomycotina</taxon>
        <taxon>Dothideomycetes</taxon>
        <taxon>Dothideomycetidae</taxon>
        <taxon>Mycosphaerellales</taxon>
        <taxon>Mycosphaerellaceae</taxon>
        <taxon>Cercospora</taxon>
    </lineage>
</organism>
<feature type="region of interest" description="Disordered" evidence="1">
    <location>
        <begin position="212"/>
        <end position="262"/>
    </location>
</feature>
<keyword evidence="4" id="KW-1185">Reference proteome</keyword>
<evidence type="ECO:0000256" key="2">
    <source>
        <dbReference type="SAM" id="SignalP"/>
    </source>
</evidence>
<feature type="compositionally biased region" description="Low complexity" evidence="1">
    <location>
        <begin position="212"/>
        <end position="222"/>
    </location>
</feature>